<feature type="transmembrane region" description="Helical" evidence="6">
    <location>
        <begin position="98"/>
        <end position="120"/>
    </location>
</feature>
<dbReference type="PROSITE" id="PS50850">
    <property type="entry name" value="MFS"/>
    <property type="match status" value="1"/>
</dbReference>
<sequence>MFPVKINKHTVLILGIIFVAFNLRPGITAVGPLISSIRDDIGISNGLAGLLTTLPLLAFALLSPFAPKIAQRFGNEMSILGGLVVLGTGILIRSAISLFVGTALIGMGIAICNVLLPGIVKERFGKVGLLTGVYTFSMGLWAGLAPGLSVPLAEKWQIGWSWSLGVWIILVVIAVLIWIPQLKPIKENTPKQRVASSNSSLWQSGIAWQVTLFMGLQSLVYFSFITWLPEILTDRGFNITTAGWMVTLLQFSGLPANFIIPVLADRLPNQKAIAVGIGAFCTAGITGLLLNMNSFVIIVSIILIGIALGAAISHSLTLIGLRAANAKQAADLSGMAQSVGYLLAALGPFLIGNIYDFFHNWTLPLILLILVTIVFTLAGVGAGRNRYVLETSFIGRKKSPSTII</sequence>
<evidence type="ECO:0000313" key="9">
    <source>
        <dbReference type="Proteomes" id="UP000247150"/>
    </source>
</evidence>
<accession>A0A2V2ZN51</accession>
<dbReference type="InterPro" id="IPR052524">
    <property type="entry name" value="MFS_Cyanate_Porter"/>
</dbReference>
<evidence type="ECO:0000313" key="8">
    <source>
        <dbReference type="EMBL" id="PWW25464.1"/>
    </source>
</evidence>
<evidence type="ECO:0000256" key="3">
    <source>
        <dbReference type="ARBA" id="ARBA00022692"/>
    </source>
</evidence>
<feature type="transmembrane region" description="Helical" evidence="6">
    <location>
        <begin position="160"/>
        <end position="179"/>
    </location>
</feature>
<comment type="caution">
    <text evidence="8">The sequence shown here is derived from an EMBL/GenBank/DDBJ whole genome shotgun (WGS) entry which is preliminary data.</text>
</comment>
<dbReference type="OrthoDB" id="9797740at2"/>
<dbReference type="GO" id="GO:0005886">
    <property type="term" value="C:plasma membrane"/>
    <property type="evidence" value="ECO:0007669"/>
    <property type="project" value="UniProtKB-SubCell"/>
</dbReference>
<dbReference type="RefSeq" id="WP_110066662.1">
    <property type="nucleotide sequence ID" value="NZ_QGTW01000013.1"/>
</dbReference>
<dbReference type="GO" id="GO:0022857">
    <property type="term" value="F:transmembrane transporter activity"/>
    <property type="evidence" value="ECO:0007669"/>
    <property type="project" value="InterPro"/>
</dbReference>
<organism evidence="8 9">
    <name type="scientific">Cytobacillus oceanisediminis</name>
    <dbReference type="NCBI Taxonomy" id="665099"/>
    <lineage>
        <taxon>Bacteria</taxon>
        <taxon>Bacillati</taxon>
        <taxon>Bacillota</taxon>
        <taxon>Bacilli</taxon>
        <taxon>Bacillales</taxon>
        <taxon>Bacillaceae</taxon>
        <taxon>Cytobacillus</taxon>
    </lineage>
</organism>
<evidence type="ECO:0000259" key="7">
    <source>
        <dbReference type="PROSITE" id="PS50850"/>
    </source>
</evidence>
<keyword evidence="5 6" id="KW-0472">Membrane</keyword>
<reference evidence="8 9" key="1">
    <citation type="submission" date="2018-05" db="EMBL/GenBank/DDBJ databases">
        <title>Freshwater and sediment microbial communities from various areas in North America, analyzing microbe dynamics in response to fracking.</title>
        <authorList>
            <person name="Lamendella R."/>
        </authorList>
    </citation>
    <scope>NUCLEOTIDE SEQUENCE [LARGE SCALE GENOMIC DNA]</scope>
    <source>
        <strain evidence="8 9">15_TX</strain>
    </source>
</reference>
<keyword evidence="3 6" id="KW-0812">Transmembrane</keyword>
<keyword evidence="4 6" id="KW-1133">Transmembrane helix</keyword>
<feature type="transmembrane region" description="Helical" evidence="6">
    <location>
        <begin position="339"/>
        <end position="355"/>
    </location>
</feature>
<dbReference type="AlphaFoldDB" id="A0A2V2ZN51"/>
<evidence type="ECO:0000256" key="4">
    <source>
        <dbReference type="ARBA" id="ARBA00022989"/>
    </source>
</evidence>
<dbReference type="InterPro" id="IPR011701">
    <property type="entry name" value="MFS"/>
</dbReference>
<keyword evidence="2" id="KW-0813">Transport</keyword>
<dbReference type="PANTHER" id="PTHR23523:SF2">
    <property type="entry name" value="2-NITROIMIDAZOLE TRANSPORTER"/>
    <property type="match status" value="1"/>
</dbReference>
<feature type="transmembrane region" description="Helical" evidence="6">
    <location>
        <begin position="73"/>
        <end position="92"/>
    </location>
</feature>
<dbReference type="InterPro" id="IPR020846">
    <property type="entry name" value="MFS_dom"/>
</dbReference>
<dbReference type="EMBL" id="QGTW01000013">
    <property type="protein sequence ID" value="PWW25464.1"/>
    <property type="molecule type" value="Genomic_DNA"/>
</dbReference>
<feature type="transmembrane region" description="Helical" evidence="6">
    <location>
        <begin position="272"/>
        <end position="290"/>
    </location>
</feature>
<protein>
    <submittedName>
        <fullName evidence="8">CP family cyanate transporter-like MFS transporter</fullName>
    </submittedName>
</protein>
<feature type="transmembrane region" description="Helical" evidence="6">
    <location>
        <begin position="296"/>
        <end position="319"/>
    </location>
</feature>
<feature type="domain" description="Major facilitator superfamily (MFS) profile" evidence="7">
    <location>
        <begin position="203"/>
        <end position="404"/>
    </location>
</feature>
<dbReference type="Gene3D" id="1.20.1250.20">
    <property type="entry name" value="MFS general substrate transporter like domains"/>
    <property type="match status" value="1"/>
</dbReference>
<feature type="transmembrane region" description="Helical" evidence="6">
    <location>
        <begin position="12"/>
        <end position="34"/>
    </location>
</feature>
<dbReference type="Pfam" id="PF07690">
    <property type="entry name" value="MFS_1"/>
    <property type="match status" value="1"/>
</dbReference>
<dbReference type="SUPFAM" id="SSF103473">
    <property type="entry name" value="MFS general substrate transporter"/>
    <property type="match status" value="1"/>
</dbReference>
<evidence type="ECO:0000256" key="6">
    <source>
        <dbReference type="SAM" id="Phobius"/>
    </source>
</evidence>
<gene>
    <name evidence="8" type="ORF">DFO73_11363</name>
</gene>
<proteinExistence type="predicted"/>
<dbReference type="Proteomes" id="UP000247150">
    <property type="component" value="Unassembled WGS sequence"/>
</dbReference>
<evidence type="ECO:0000256" key="2">
    <source>
        <dbReference type="ARBA" id="ARBA00022448"/>
    </source>
</evidence>
<evidence type="ECO:0000256" key="5">
    <source>
        <dbReference type="ARBA" id="ARBA00023136"/>
    </source>
</evidence>
<dbReference type="PANTHER" id="PTHR23523">
    <property type="match status" value="1"/>
</dbReference>
<feature type="transmembrane region" description="Helical" evidence="6">
    <location>
        <begin position="361"/>
        <end position="382"/>
    </location>
</feature>
<feature type="transmembrane region" description="Helical" evidence="6">
    <location>
        <begin position="200"/>
        <end position="222"/>
    </location>
</feature>
<feature type="transmembrane region" description="Helical" evidence="6">
    <location>
        <begin position="242"/>
        <end position="260"/>
    </location>
</feature>
<dbReference type="CDD" id="cd17339">
    <property type="entry name" value="MFS_NIMT_CynX_like"/>
    <property type="match status" value="1"/>
</dbReference>
<feature type="transmembrane region" description="Helical" evidence="6">
    <location>
        <begin position="46"/>
        <end position="66"/>
    </location>
</feature>
<dbReference type="InterPro" id="IPR036259">
    <property type="entry name" value="MFS_trans_sf"/>
</dbReference>
<feature type="transmembrane region" description="Helical" evidence="6">
    <location>
        <begin position="127"/>
        <end position="148"/>
    </location>
</feature>
<name>A0A2V2ZN51_9BACI</name>
<comment type="subcellular location">
    <subcellularLocation>
        <location evidence="1">Cell membrane</location>
        <topology evidence="1">Multi-pass membrane protein</topology>
    </subcellularLocation>
</comment>
<evidence type="ECO:0000256" key="1">
    <source>
        <dbReference type="ARBA" id="ARBA00004651"/>
    </source>
</evidence>